<evidence type="ECO:0008006" key="3">
    <source>
        <dbReference type="Google" id="ProtNLM"/>
    </source>
</evidence>
<protein>
    <recommendedName>
        <fullName evidence="3">Lipoprotein</fullName>
    </recommendedName>
</protein>
<reference evidence="1 2" key="1">
    <citation type="journal article" date="2017" name="Antonie Van Leeuwenhoek">
        <title>Rhizobium rhizosphaerae sp. nov., a novel species isolated from rice rhizosphere.</title>
        <authorList>
            <person name="Zhao J.J."/>
            <person name="Zhang J."/>
            <person name="Zhang R.J."/>
            <person name="Zhang C.W."/>
            <person name="Yin H.Q."/>
            <person name="Zhang X.X."/>
        </authorList>
    </citation>
    <scope>NUCLEOTIDE SEQUENCE [LARGE SCALE GENOMIC DNA]</scope>
    <source>
        <strain evidence="1 2">BSs20135</strain>
    </source>
</reference>
<dbReference type="STRING" id="493475.GARC_4115"/>
<dbReference type="Gene3D" id="2.40.50.870">
    <property type="entry name" value="Protein of unknown function (DUF3299)"/>
    <property type="match status" value="1"/>
</dbReference>
<sequence length="219" mass="24482">MLNNRLKFVAFLGLFFVAGILLTMFFQKVSPAISAFWNAEKVWYATPDQALLKAFNTQQISLLGWEALIPVAEKEVLAHYQTTENDFSKQLALSLQASSDPAYNSALYSTNTVNETLEQAVSISGFILPIDVSADRSIKSFFLVPYFGACIHYPPPPPNQMIFVQLIDGFKNIELHKAFTLSGILSQGLFEDPLGTSAYRLNLVNIKPYQGQPDDLRQH</sequence>
<keyword evidence="2" id="KW-1185">Reference proteome</keyword>
<dbReference type="InterPro" id="IPR021727">
    <property type="entry name" value="DUF3299"/>
</dbReference>
<dbReference type="AlphaFoldDB" id="K6YSA7"/>
<evidence type="ECO:0000313" key="2">
    <source>
        <dbReference type="Proteomes" id="UP000006327"/>
    </source>
</evidence>
<accession>K6YSA7</accession>
<dbReference type="RefSeq" id="WP_007623628.1">
    <property type="nucleotide sequence ID" value="NZ_BAEO01000060.1"/>
</dbReference>
<proteinExistence type="predicted"/>
<dbReference type="Proteomes" id="UP000006327">
    <property type="component" value="Unassembled WGS sequence"/>
</dbReference>
<dbReference type="Pfam" id="PF11736">
    <property type="entry name" value="DUF3299"/>
    <property type="match status" value="1"/>
</dbReference>
<evidence type="ECO:0000313" key="1">
    <source>
        <dbReference type="EMBL" id="GAC21057.1"/>
    </source>
</evidence>
<comment type="caution">
    <text evidence="1">The sequence shown here is derived from an EMBL/GenBank/DDBJ whole genome shotgun (WGS) entry which is preliminary data.</text>
</comment>
<organism evidence="1 2">
    <name type="scientific">Paraglaciecola arctica BSs20135</name>
    <dbReference type="NCBI Taxonomy" id="493475"/>
    <lineage>
        <taxon>Bacteria</taxon>
        <taxon>Pseudomonadati</taxon>
        <taxon>Pseudomonadota</taxon>
        <taxon>Gammaproteobacteria</taxon>
        <taxon>Alteromonadales</taxon>
        <taxon>Alteromonadaceae</taxon>
        <taxon>Paraglaciecola</taxon>
    </lineage>
</organism>
<dbReference type="eggNOG" id="COG3495">
    <property type="taxonomic scope" value="Bacteria"/>
</dbReference>
<name>K6YSA7_9ALTE</name>
<dbReference type="EMBL" id="BAEO01000060">
    <property type="protein sequence ID" value="GAC21057.1"/>
    <property type="molecule type" value="Genomic_DNA"/>
</dbReference>
<gene>
    <name evidence="1" type="ORF">GARC_4115</name>
</gene>